<feature type="transmembrane region" description="Helical" evidence="1">
    <location>
        <begin position="289"/>
        <end position="308"/>
    </location>
</feature>
<dbReference type="OrthoDB" id="9808870at2"/>
<feature type="chain" id="PRO_5003256210" description="HupE/UreJ family protein" evidence="2">
    <location>
        <begin position="24"/>
        <end position="381"/>
    </location>
</feature>
<dbReference type="AlphaFoldDB" id="F0RQV5"/>
<dbReference type="InterPro" id="IPR032809">
    <property type="entry name" value="Put_HupE_UreJ"/>
</dbReference>
<keyword evidence="1" id="KW-0472">Membrane</keyword>
<proteinExistence type="predicted"/>
<feature type="signal peptide" evidence="2">
    <location>
        <begin position="1"/>
        <end position="23"/>
    </location>
</feature>
<feature type="transmembrane region" description="Helical" evidence="1">
    <location>
        <begin position="232"/>
        <end position="258"/>
    </location>
</feature>
<evidence type="ECO:0000313" key="3">
    <source>
        <dbReference type="EMBL" id="ADY27664.1"/>
    </source>
</evidence>
<reference evidence="3 4" key="2">
    <citation type="journal article" date="2012" name="Stand. Genomic Sci.">
        <title>Complete genome sequence of the orange-red pigmented, radioresistant Deinococcus proteolyticus type strain (MRP(T)).</title>
        <authorList>
            <person name="Copeland A."/>
            <person name="Zeytun A."/>
            <person name="Yassawong M."/>
            <person name="Nolan M."/>
            <person name="Lucas S."/>
            <person name="Hammon N."/>
            <person name="Deshpande S."/>
            <person name="Cheng J.F."/>
            <person name="Han C."/>
            <person name="Tapia R."/>
            <person name="Goodwin L.A."/>
            <person name="Pitluck S."/>
            <person name="Mavromatis K."/>
            <person name="Liolios K."/>
            <person name="Pagani I."/>
            <person name="Ivanova N."/>
            <person name="Mikhailova N."/>
            <person name="Pati A."/>
            <person name="Chen A."/>
            <person name="Palaniappan K."/>
            <person name="Land M."/>
            <person name="Hauser L."/>
            <person name="Jeffries C.D."/>
            <person name="Brambilla E.M."/>
            <person name="Rohde M."/>
            <person name="Sikorski J."/>
            <person name="Pukall R."/>
            <person name="Goker M."/>
            <person name="Detter J.C."/>
            <person name="Woyke T."/>
            <person name="Bristow J."/>
            <person name="Eisen J.A."/>
            <person name="Markowitz V."/>
            <person name="Hugenholtz P."/>
            <person name="Kyrpides N.C."/>
            <person name="Klenk H.P."/>
            <person name="Lapidus A."/>
        </authorList>
    </citation>
    <scope>NUCLEOTIDE SEQUENCE [LARGE SCALE GENOMIC DNA]</scope>
    <source>
        <strain evidence="4">ATCC 35074 / DSM 20540 / JCM 6276 / NBRC 101906 / NCIMB 13154 / VKM Ac-1939 / CCM 2703 / MRP</strain>
        <plasmid evidence="4">Plasmid pDEIPR03</plasmid>
    </source>
</reference>
<keyword evidence="1" id="KW-0812">Transmembrane</keyword>
<reference evidence="4" key="1">
    <citation type="submission" date="2011-02" db="EMBL/GenBank/DDBJ databases">
        <title>The complete sequence of plasmid3 of Deinococcus proteolyticus DSM 20540.</title>
        <authorList>
            <consortium name="US DOE Joint Genome Institute (JGI-PGF)"/>
            <person name="Lucas S."/>
            <person name="Copeland A."/>
            <person name="Lapidus A."/>
            <person name="Bruce D."/>
            <person name="Goodwin L."/>
            <person name="Pitluck S."/>
            <person name="Kyrpides N."/>
            <person name="Mavromatis K."/>
            <person name="Pagani I."/>
            <person name="Ivanova N."/>
            <person name="Ovchinnikova G."/>
            <person name="Zeytun A."/>
            <person name="Detter J.C."/>
            <person name="Han C."/>
            <person name="Land M."/>
            <person name="Hauser L."/>
            <person name="Markowitz V."/>
            <person name="Cheng J.-F."/>
            <person name="Hugenholtz P."/>
            <person name="Woyke T."/>
            <person name="Wu D."/>
            <person name="Pukall R."/>
            <person name="Steenblock K."/>
            <person name="Brambilla E."/>
            <person name="Klenk H.-P."/>
            <person name="Eisen J.A."/>
        </authorList>
    </citation>
    <scope>NUCLEOTIDE SEQUENCE [LARGE SCALE GENOMIC DNA]</scope>
    <source>
        <strain evidence="4">ATCC 35074 / DSM 20540 / JCM 6276 / NBRC 101906 / NCIMB 13154 / VKM Ac-1939 / CCM 2703 / MRP</strain>
        <plasmid evidence="4">Plasmid pDEIPR03</plasmid>
    </source>
</reference>
<dbReference type="KEGG" id="dpt:Deipr_2549"/>
<organism evidence="3 4">
    <name type="scientific">Deinococcus proteolyticus (strain ATCC 35074 / DSM 20540 / JCM 6276 / NBRC 101906 / NCIMB 13154 / VKM Ac-1939 / CCM 2703 / MRP)</name>
    <dbReference type="NCBI Taxonomy" id="693977"/>
    <lineage>
        <taxon>Bacteria</taxon>
        <taxon>Thermotogati</taxon>
        <taxon>Deinococcota</taxon>
        <taxon>Deinococci</taxon>
        <taxon>Deinococcales</taxon>
        <taxon>Deinococcaceae</taxon>
        <taxon>Deinococcus</taxon>
    </lineage>
</organism>
<dbReference type="HOGENOM" id="CLU_043645_2_0_0"/>
<dbReference type="RefSeq" id="WP_013623171.1">
    <property type="nucleotide sequence ID" value="NC_015170.1"/>
</dbReference>
<dbReference type="eggNOG" id="COG2370">
    <property type="taxonomic scope" value="Bacteria"/>
</dbReference>
<keyword evidence="3" id="KW-0614">Plasmid</keyword>
<protein>
    <recommendedName>
        <fullName evidence="5">HupE/UreJ family protein</fullName>
    </recommendedName>
</protein>
<accession>F0RQV5</accession>
<evidence type="ECO:0008006" key="5">
    <source>
        <dbReference type="Google" id="ProtNLM"/>
    </source>
</evidence>
<dbReference type="Proteomes" id="UP000007718">
    <property type="component" value="Plasmid pDEIPR03"/>
</dbReference>
<feature type="transmembrane region" description="Helical" evidence="1">
    <location>
        <begin position="188"/>
        <end position="211"/>
    </location>
</feature>
<geneLocation type="plasmid" evidence="3 4">
    <name>pDEIPR03</name>
</geneLocation>
<sequence>MPTAVRAALTLLACCALSGRAGAHATSDHFLNLQVDGSSVNGHWDVMLNDLDYVLHLDADQDGRVSNDELAQSGQQARDYLLGHLTVTADGASGGGQPCSLTDSGMQVGRQDNGRFLRLSLTGECAVAPQTLQVSNTLFTDTGDQDTHRGYLNLEYAGQTQTSVFGPGSTAANVSLQAPSKLESLVKFIWLGMTHIWGGLDHVLFLITLLLPSVLRYREGRWQPVGSFREALISVVKVVTAFTVAHSVTLSLAALDVIHLPSRLVEAVIALSVVLAALNNVYPLVRERFLWAVAFAFGLVHGFGFSSVLGELVSDRRALVESLLGFNIGVEIGQLALVAVTVPLIFWLRHTVFYRRLVFAPLSALIAVIGAVWFMERAFAA</sequence>
<name>F0RQV5_DEIPM</name>
<feature type="transmembrane region" description="Helical" evidence="1">
    <location>
        <begin position="264"/>
        <end position="282"/>
    </location>
</feature>
<evidence type="ECO:0000256" key="2">
    <source>
        <dbReference type="SAM" id="SignalP"/>
    </source>
</evidence>
<gene>
    <name evidence="3" type="ordered locus">Deipr_2549</name>
</gene>
<evidence type="ECO:0000256" key="1">
    <source>
        <dbReference type="SAM" id="Phobius"/>
    </source>
</evidence>
<dbReference type="InterPro" id="IPR018247">
    <property type="entry name" value="EF_Hand_1_Ca_BS"/>
</dbReference>
<dbReference type="PROSITE" id="PS00018">
    <property type="entry name" value="EF_HAND_1"/>
    <property type="match status" value="1"/>
</dbReference>
<evidence type="ECO:0000313" key="4">
    <source>
        <dbReference type="Proteomes" id="UP000007718"/>
    </source>
</evidence>
<feature type="transmembrane region" description="Helical" evidence="1">
    <location>
        <begin position="328"/>
        <end position="348"/>
    </location>
</feature>
<keyword evidence="4" id="KW-1185">Reference proteome</keyword>
<feature type="transmembrane region" description="Helical" evidence="1">
    <location>
        <begin position="357"/>
        <end position="375"/>
    </location>
</feature>
<dbReference type="EMBL" id="CP002539">
    <property type="protein sequence ID" value="ADY27664.1"/>
    <property type="molecule type" value="Genomic_DNA"/>
</dbReference>
<keyword evidence="2" id="KW-0732">Signal</keyword>
<dbReference type="Pfam" id="PF13795">
    <property type="entry name" value="HupE_UreJ_2"/>
    <property type="match status" value="1"/>
</dbReference>
<keyword evidence="1" id="KW-1133">Transmembrane helix</keyword>